<dbReference type="EMBL" id="JAKJXP020000269">
    <property type="protein sequence ID" value="KAK7736725.1"/>
    <property type="molecule type" value="Genomic_DNA"/>
</dbReference>
<accession>A0AAN9U223</accession>
<gene>
    <name evidence="1" type="ORF">SLS62_011443</name>
</gene>
<reference evidence="1 2" key="1">
    <citation type="submission" date="2024-02" db="EMBL/GenBank/DDBJ databases">
        <title>De novo assembly and annotation of 12 fungi associated with fruit tree decline syndrome in Ontario, Canada.</title>
        <authorList>
            <person name="Sulman M."/>
            <person name="Ellouze W."/>
            <person name="Ilyukhin E."/>
        </authorList>
    </citation>
    <scope>NUCLEOTIDE SEQUENCE [LARGE SCALE GENOMIC DNA]</scope>
    <source>
        <strain evidence="1 2">M11/M66-122</strain>
    </source>
</reference>
<name>A0AAN9U223_9PEZI</name>
<keyword evidence="2" id="KW-1185">Reference proteome</keyword>
<dbReference type="Proteomes" id="UP001320420">
    <property type="component" value="Unassembled WGS sequence"/>
</dbReference>
<proteinExistence type="predicted"/>
<evidence type="ECO:0000313" key="1">
    <source>
        <dbReference type="EMBL" id="KAK7736725.1"/>
    </source>
</evidence>
<comment type="caution">
    <text evidence="1">The sequence shown here is derived from an EMBL/GenBank/DDBJ whole genome shotgun (WGS) entry which is preliminary data.</text>
</comment>
<dbReference type="AlphaFoldDB" id="A0AAN9U223"/>
<sequence>MQLAKAARHCVQPSSAAAATATATATATVCMTAAIQAARGQRQRCSAAVHSATARTMQPMAAQASARFAAEA</sequence>
<protein>
    <submittedName>
        <fullName evidence="1">Uncharacterized protein</fullName>
    </submittedName>
</protein>
<organism evidence="1 2">
    <name type="scientific">Diatrype stigma</name>
    <dbReference type="NCBI Taxonomy" id="117547"/>
    <lineage>
        <taxon>Eukaryota</taxon>
        <taxon>Fungi</taxon>
        <taxon>Dikarya</taxon>
        <taxon>Ascomycota</taxon>
        <taxon>Pezizomycotina</taxon>
        <taxon>Sordariomycetes</taxon>
        <taxon>Xylariomycetidae</taxon>
        <taxon>Xylariales</taxon>
        <taxon>Diatrypaceae</taxon>
        <taxon>Diatrype</taxon>
    </lineage>
</organism>
<evidence type="ECO:0000313" key="2">
    <source>
        <dbReference type="Proteomes" id="UP001320420"/>
    </source>
</evidence>